<evidence type="ECO:0000313" key="1">
    <source>
        <dbReference type="EMBL" id="KAF8771828.1"/>
    </source>
</evidence>
<dbReference type="Proteomes" id="UP000807504">
    <property type="component" value="Unassembled WGS sequence"/>
</dbReference>
<gene>
    <name evidence="1" type="ORF">HNY73_019198</name>
</gene>
<keyword evidence="2" id="KW-1185">Reference proteome</keyword>
<reference evidence="1" key="2">
    <citation type="submission" date="2020-06" db="EMBL/GenBank/DDBJ databases">
        <authorList>
            <person name="Sheffer M."/>
        </authorList>
    </citation>
    <scope>NUCLEOTIDE SEQUENCE</scope>
</reference>
<accession>A0A8T0EKF5</accession>
<evidence type="ECO:0000313" key="2">
    <source>
        <dbReference type="Proteomes" id="UP000807504"/>
    </source>
</evidence>
<reference evidence="1" key="1">
    <citation type="journal article" date="2020" name="bioRxiv">
        <title>Chromosome-level reference genome of the European wasp spider Argiope bruennichi: a resource for studies on range expansion and evolutionary adaptation.</title>
        <authorList>
            <person name="Sheffer M.M."/>
            <person name="Hoppe A."/>
            <person name="Krehenwinkel H."/>
            <person name="Uhl G."/>
            <person name="Kuss A.W."/>
            <person name="Jensen L."/>
            <person name="Jensen C."/>
            <person name="Gillespie R.G."/>
            <person name="Hoff K.J."/>
            <person name="Prost S."/>
        </authorList>
    </citation>
    <scope>NUCLEOTIDE SEQUENCE</scope>
</reference>
<sequence>MVAVLKVLQSKTNIKLDESFEIDIVTVKRPVVAERNRKVYNIEFDRIKKRLIICVPYDLSDLCCAKALVLVLAHLEKIQQAINALRDLKKRPALKNRVQELHRSAGVPLGLCTFKEVALFENHLDVQFIAGWLLQQGIAPDVIPNGSKLMSIKHSSLDIAIIHWMRFLLIELSEVPSCFGFTELKKGYFPDLFNLRENQNYVGSFPRQHSDVDILRRCCLILFREEFLKIADVGPFQYLTIASDCMAAHRKGHIKDDTIAIVPTHVYSSGKNYSPDAIVGCIIYLLVKV</sequence>
<comment type="caution">
    <text evidence="1">The sequence shown here is derived from an EMBL/GenBank/DDBJ whole genome shotgun (WGS) entry which is preliminary data.</text>
</comment>
<name>A0A8T0EKF5_ARGBR</name>
<protein>
    <submittedName>
        <fullName evidence="1">Uncharacterized protein</fullName>
    </submittedName>
</protein>
<dbReference type="EMBL" id="JABXBU010002228">
    <property type="protein sequence ID" value="KAF8771828.1"/>
    <property type="molecule type" value="Genomic_DNA"/>
</dbReference>
<proteinExistence type="predicted"/>
<dbReference type="AlphaFoldDB" id="A0A8T0EKF5"/>
<organism evidence="1 2">
    <name type="scientific">Argiope bruennichi</name>
    <name type="common">Wasp spider</name>
    <name type="synonym">Aranea bruennichi</name>
    <dbReference type="NCBI Taxonomy" id="94029"/>
    <lineage>
        <taxon>Eukaryota</taxon>
        <taxon>Metazoa</taxon>
        <taxon>Ecdysozoa</taxon>
        <taxon>Arthropoda</taxon>
        <taxon>Chelicerata</taxon>
        <taxon>Arachnida</taxon>
        <taxon>Araneae</taxon>
        <taxon>Araneomorphae</taxon>
        <taxon>Entelegynae</taxon>
        <taxon>Araneoidea</taxon>
        <taxon>Araneidae</taxon>
        <taxon>Argiope</taxon>
    </lineage>
</organism>